<dbReference type="SMART" id="SM00432">
    <property type="entry name" value="MADS"/>
    <property type="match status" value="1"/>
</dbReference>
<gene>
    <name evidence="8" type="ORF">FRX31_008269</name>
</gene>
<evidence type="ECO:0000256" key="4">
    <source>
        <dbReference type="ARBA" id="ARBA00023163"/>
    </source>
</evidence>
<keyword evidence="9" id="KW-1185">Reference proteome</keyword>
<protein>
    <submittedName>
        <fullName evidence="8">Agamous-like mads-box protein agl62</fullName>
    </submittedName>
</protein>
<dbReference type="PANTHER" id="PTHR11945">
    <property type="entry name" value="MADS BOX PROTEIN"/>
    <property type="match status" value="1"/>
</dbReference>
<dbReference type="GO" id="GO:0046983">
    <property type="term" value="F:protein dimerization activity"/>
    <property type="evidence" value="ECO:0007669"/>
    <property type="project" value="InterPro"/>
</dbReference>
<evidence type="ECO:0000256" key="3">
    <source>
        <dbReference type="ARBA" id="ARBA00023125"/>
    </source>
</evidence>
<evidence type="ECO:0000256" key="2">
    <source>
        <dbReference type="ARBA" id="ARBA00023015"/>
    </source>
</evidence>
<dbReference type="Pfam" id="PF00319">
    <property type="entry name" value="SRF-TF"/>
    <property type="match status" value="1"/>
</dbReference>
<dbReference type="OrthoDB" id="1896642at2759"/>
<sequence length="230" mass="25979">MVRKPSMGRQKIEIKRIEQEDSRQVTFSKRRAGLFKKASELCILCGAQTSIIVFSPAGKVFSFVHPSVEAVVDRYLSGSPAAVVAGGNVSLIDAHRGVNQRELTRQHTELVHQFEAEKKKGEQQQQLKKANEQNVPWWEGPIENLGLHELERLQHHLDQLKTRVTNRADEIMSRAPFFPQMNAMNSIGMPDHHYETKPNPNNPAMVPRAYGFGYGGYAGYTDRNMTGGFY</sequence>
<dbReference type="PROSITE" id="PS50066">
    <property type="entry name" value="MADS_BOX_2"/>
    <property type="match status" value="1"/>
</dbReference>
<dbReference type="AlphaFoldDB" id="A0A7J6WXI7"/>
<evidence type="ECO:0000256" key="6">
    <source>
        <dbReference type="SAM" id="Coils"/>
    </source>
</evidence>
<evidence type="ECO:0000256" key="5">
    <source>
        <dbReference type="ARBA" id="ARBA00023242"/>
    </source>
</evidence>
<dbReference type="PANTHER" id="PTHR11945:SF629">
    <property type="entry name" value="OS02G0164450 PROTEIN"/>
    <property type="match status" value="1"/>
</dbReference>
<proteinExistence type="predicted"/>
<dbReference type="EMBL" id="JABWDY010008533">
    <property type="protein sequence ID" value="KAF5202144.1"/>
    <property type="molecule type" value="Genomic_DNA"/>
</dbReference>
<keyword evidence="6" id="KW-0175">Coiled coil</keyword>
<dbReference type="GO" id="GO:0000978">
    <property type="term" value="F:RNA polymerase II cis-regulatory region sequence-specific DNA binding"/>
    <property type="evidence" value="ECO:0007669"/>
    <property type="project" value="TreeGrafter"/>
</dbReference>
<comment type="caution">
    <text evidence="8">The sequence shown here is derived from an EMBL/GenBank/DDBJ whole genome shotgun (WGS) entry which is preliminary data.</text>
</comment>
<evidence type="ECO:0000256" key="1">
    <source>
        <dbReference type="ARBA" id="ARBA00004123"/>
    </source>
</evidence>
<dbReference type="InterPro" id="IPR036879">
    <property type="entry name" value="TF_MADSbox_sf"/>
</dbReference>
<dbReference type="Gene3D" id="6.10.140.920">
    <property type="match status" value="1"/>
</dbReference>
<dbReference type="Proteomes" id="UP000554482">
    <property type="component" value="Unassembled WGS sequence"/>
</dbReference>
<reference evidence="8 9" key="1">
    <citation type="submission" date="2020-06" db="EMBL/GenBank/DDBJ databases">
        <title>Transcriptomic and genomic resources for Thalictrum thalictroides and T. hernandezii: Facilitating candidate gene discovery in an emerging model plant lineage.</title>
        <authorList>
            <person name="Arias T."/>
            <person name="Riano-Pachon D.M."/>
            <person name="Di Stilio V.S."/>
        </authorList>
    </citation>
    <scope>NUCLEOTIDE SEQUENCE [LARGE SCALE GENOMIC DNA]</scope>
    <source>
        <strain evidence="9">cv. WT478/WT964</strain>
        <tissue evidence="8">Leaves</tissue>
    </source>
</reference>
<keyword evidence="3" id="KW-0238">DNA-binding</keyword>
<dbReference type="InterPro" id="IPR002100">
    <property type="entry name" value="TF_MADSbox"/>
</dbReference>
<dbReference type="GO" id="GO:0045944">
    <property type="term" value="P:positive regulation of transcription by RNA polymerase II"/>
    <property type="evidence" value="ECO:0007669"/>
    <property type="project" value="InterPro"/>
</dbReference>
<name>A0A7J6WXI7_THATH</name>
<evidence type="ECO:0000313" key="9">
    <source>
        <dbReference type="Proteomes" id="UP000554482"/>
    </source>
</evidence>
<feature type="domain" description="MADS-box" evidence="7">
    <location>
        <begin position="7"/>
        <end position="67"/>
    </location>
</feature>
<dbReference type="SUPFAM" id="SSF55455">
    <property type="entry name" value="SRF-like"/>
    <property type="match status" value="1"/>
</dbReference>
<dbReference type="PRINTS" id="PR00404">
    <property type="entry name" value="MADSDOMAIN"/>
</dbReference>
<dbReference type="GO" id="GO:0000981">
    <property type="term" value="F:DNA-binding transcription factor activity, RNA polymerase II-specific"/>
    <property type="evidence" value="ECO:0007669"/>
    <property type="project" value="TreeGrafter"/>
</dbReference>
<keyword evidence="4" id="KW-0804">Transcription</keyword>
<keyword evidence="2" id="KW-0805">Transcription regulation</keyword>
<dbReference type="Gene3D" id="3.40.1810.10">
    <property type="entry name" value="Transcription factor, MADS-box"/>
    <property type="match status" value="1"/>
</dbReference>
<dbReference type="GO" id="GO:0005634">
    <property type="term" value="C:nucleus"/>
    <property type="evidence" value="ECO:0007669"/>
    <property type="project" value="UniProtKB-SubCell"/>
</dbReference>
<evidence type="ECO:0000313" key="8">
    <source>
        <dbReference type="EMBL" id="KAF5202144.1"/>
    </source>
</evidence>
<comment type="subcellular location">
    <subcellularLocation>
        <location evidence="1">Nucleus</location>
    </subcellularLocation>
</comment>
<dbReference type="CDD" id="cd00265">
    <property type="entry name" value="MADS_MEF2_like"/>
    <property type="match status" value="1"/>
</dbReference>
<keyword evidence="5" id="KW-0539">Nucleus</keyword>
<dbReference type="InterPro" id="IPR033896">
    <property type="entry name" value="MEF2-like_N"/>
</dbReference>
<dbReference type="FunFam" id="3.40.1810.10:FF:000006">
    <property type="entry name" value="Agamous-like MADS-box protein AGL62"/>
    <property type="match status" value="1"/>
</dbReference>
<accession>A0A7J6WXI7</accession>
<feature type="coiled-coil region" evidence="6">
    <location>
        <begin position="113"/>
        <end position="170"/>
    </location>
</feature>
<evidence type="ECO:0000259" key="7">
    <source>
        <dbReference type="PROSITE" id="PS50066"/>
    </source>
</evidence>
<organism evidence="8 9">
    <name type="scientific">Thalictrum thalictroides</name>
    <name type="common">Rue-anemone</name>
    <name type="synonym">Anemone thalictroides</name>
    <dbReference type="NCBI Taxonomy" id="46969"/>
    <lineage>
        <taxon>Eukaryota</taxon>
        <taxon>Viridiplantae</taxon>
        <taxon>Streptophyta</taxon>
        <taxon>Embryophyta</taxon>
        <taxon>Tracheophyta</taxon>
        <taxon>Spermatophyta</taxon>
        <taxon>Magnoliopsida</taxon>
        <taxon>Ranunculales</taxon>
        <taxon>Ranunculaceae</taxon>
        <taxon>Thalictroideae</taxon>
        <taxon>Thalictrum</taxon>
    </lineage>
</organism>